<dbReference type="Pfam" id="PF07559">
    <property type="entry name" value="FlgE_D2"/>
    <property type="match status" value="1"/>
</dbReference>
<dbReference type="InterPro" id="IPR053967">
    <property type="entry name" value="LlgE_F_G-like_D1"/>
</dbReference>
<feature type="domain" description="Flagellar hook protein FlgE/F/G-like D1" evidence="9">
    <location>
        <begin position="88"/>
        <end position="131"/>
    </location>
</feature>
<dbReference type="InterPro" id="IPR011491">
    <property type="entry name" value="FlgE_D2"/>
</dbReference>
<proteinExistence type="inferred from homology"/>
<comment type="caution">
    <text evidence="10">The sequence shown here is derived from an EMBL/GenBank/DDBJ whole genome shotgun (WGS) entry which is preliminary data.</text>
</comment>
<feature type="domain" description="Flagellar basal body rod protein N-terminal" evidence="6">
    <location>
        <begin position="7"/>
        <end position="37"/>
    </location>
</feature>
<keyword evidence="10" id="KW-0969">Cilium</keyword>
<dbReference type="RefSeq" id="WP_174406711.1">
    <property type="nucleotide sequence ID" value="NZ_BLVO01000016.1"/>
</dbReference>
<dbReference type="PROSITE" id="PS00588">
    <property type="entry name" value="FLAGELLA_BB_ROD"/>
    <property type="match status" value="1"/>
</dbReference>
<dbReference type="NCBIfam" id="TIGR03506">
    <property type="entry name" value="FlgEFG_subfam"/>
    <property type="match status" value="1"/>
</dbReference>
<dbReference type="Pfam" id="PF06429">
    <property type="entry name" value="Flg_bbr_C"/>
    <property type="match status" value="1"/>
</dbReference>
<comment type="function">
    <text evidence="5">A flexible structure which links the flagellar filament to the drive apparatus in the basal body.</text>
</comment>
<evidence type="ECO:0000259" key="9">
    <source>
        <dbReference type="Pfam" id="PF22692"/>
    </source>
</evidence>
<dbReference type="Pfam" id="PF00460">
    <property type="entry name" value="Flg_bb_rod"/>
    <property type="match status" value="1"/>
</dbReference>
<dbReference type="InterPro" id="IPR019776">
    <property type="entry name" value="Flagellar_basal_body_rod_CS"/>
</dbReference>
<evidence type="ECO:0000256" key="4">
    <source>
        <dbReference type="ARBA" id="ARBA00023143"/>
    </source>
</evidence>
<evidence type="ECO:0000259" key="6">
    <source>
        <dbReference type="Pfam" id="PF00460"/>
    </source>
</evidence>
<gene>
    <name evidence="10" type="primary">flgE_2</name>
    <name evidence="10" type="ORF">DSM101010T_34430</name>
</gene>
<keyword evidence="11" id="KW-1185">Reference proteome</keyword>
<dbReference type="InterPro" id="IPR020013">
    <property type="entry name" value="Flagellar_FlgE/F/G"/>
</dbReference>
<dbReference type="InterPro" id="IPR037058">
    <property type="entry name" value="Falgellar_hook_FlgE_sf"/>
</dbReference>
<comment type="similarity">
    <text evidence="2 5">Belongs to the flagella basal body rod proteins family.</text>
</comment>
<dbReference type="EMBL" id="BLVO01000016">
    <property type="protein sequence ID" value="GFM35078.1"/>
    <property type="molecule type" value="Genomic_DNA"/>
</dbReference>
<dbReference type="AlphaFoldDB" id="A0A7J0BN78"/>
<evidence type="ECO:0000313" key="10">
    <source>
        <dbReference type="EMBL" id="GFM35078.1"/>
    </source>
</evidence>
<evidence type="ECO:0000259" key="7">
    <source>
        <dbReference type="Pfam" id="PF06429"/>
    </source>
</evidence>
<dbReference type="Gene3D" id="2.60.98.20">
    <property type="entry name" value="Flagellar hook protein FlgE"/>
    <property type="match status" value="1"/>
</dbReference>
<evidence type="ECO:0000256" key="2">
    <source>
        <dbReference type="ARBA" id="ARBA00009677"/>
    </source>
</evidence>
<evidence type="ECO:0000256" key="3">
    <source>
        <dbReference type="ARBA" id="ARBA00019015"/>
    </source>
</evidence>
<keyword evidence="4 5" id="KW-0975">Bacterial flagellum</keyword>
<accession>A0A7J0BN78</accession>
<evidence type="ECO:0000313" key="11">
    <source>
        <dbReference type="Proteomes" id="UP000503840"/>
    </source>
</evidence>
<feature type="domain" description="Flagellar hook protein FlgE D2" evidence="8">
    <location>
        <begin position="199"/>
        <end position="407"/>
    </location>
</feature>
<dbReference type="InterPro" id="IPR010930">
    <property type="entry name" value="Flg_bb/hook_C_dom"/>
</dbReference>
<protein>
    <recommendedName>
        <fullName evidence="3 5">Flagellar hook protein FlgE</fullName>
    </recommendedName>
</protein>
<dbReference type="InterPro" id="IPR037925">
    <property type="entry name" value="FlgE/F/G-like"/>
</dbReference>
<sequence length="527" mass="55337">MSISGSMYAGISGLTVHSQAMSVIGNNLANSSTIGYKSATTQFEDVFYSTVSTSNGLSQVGHGATVASIYQSFSQGSYESSTSDTAVAIGGNGFFMVNNPNTGERYYTRAGNFQFDQYGYLVDAHGYRVQGWDAASTKANGVVQTQGALSSLQLTSYQSPPSATSSVFLSVNLNKAAEDKNNDAADPFFSVFNDWDGQAESPMGDSQYSYQTTMTVYDEAGTAHELTVYFDKVSDDAVASQAGGSQVWEYVVTCDPADDGRIIDGQKLNTTSAAGLLMTGTLTFNSSGIMQGMTAFTLGSTATGDLHDLANWTPAEFSEDGYPVFTANFSGSPNASTPDATAAHNIELNLGLRNEGTGWAAGMVSNAAAIGNNFSAIDTFDSPELIAGASTAYASASSTYDQSQDGYATGYLQGIEVSRDGVISGQYSNGQIVDLFVLGLADFNNPQGLILQGGTLYTEGSDSGSARIGRANSSSYGTIASNTLEQSNVDMSTEMVRLITTQRGYSANAKIITTADSMLQEAISLKR</sequence>
<dbReference type="Pfam" id="PF22692">
    <property type="entry name" value="LlgE_F_G_D1"/>
    <property type="match status" value="1"/>
</dbReference>
<reference evidence="10 11" key="1">
    <citation type="submission" date="2020-05" db="EMBL/GenBank/DDBJ databases">
        <title>Draft genome sequence of Desulfovibrio sp. strain HN2T.</title>
        <authorList>
            <person name="Ueno A."/>
            <person name="Tamazawa S."/>
            <person name="Tamamura S."/>
            <person name="Murakami T."/>
            <person name="Kiyama T."/>
            <person name="Inomata H."/>
            <person name="Amano Y."/>
            <person name="Miyakawa K."/>
            <person name="Tamaki H."/>
            <person name="Naganuma T."/>
            <person name="Kaneko K."/>
        </authorList>
    </citation>
    <scope>NUCLEOTIDE SEQUENCE [LARGE SCALE GENOMIC DNA]</scope>
    <source>
        <strain evidence="10 11">HN2</strain>
    </source>
</reference>
<dbReference type="GO" id="GO:0009424">
    <property type="term" value="C:bacterial-type flagellum hook"/>
    <property type="evidence" value="ECO:0007669"/>
    <property type="project" value="TreeGrafter"/>
</dbReference>
<dbReference type="Proteomes" id="UP000503840">
    <property type="component" value="Unassembled WGS sequence"/>
</dbReference>
<dbReference type="GO" id="GO:0005829">
    <property type="term" value="C:cytosol"/>
    <property type="evidence" value="ECO:0007669"/>
    <property type="project" value="TreeGrafter"/>
</dbReference>
<dbReference type="SUPFAM" id="SSF117143">
    <property type="entry name" value="Flagellar hook protein flgE"/>
    <property type="match status" value="1"/>
</dbReference>
<dbReference type="InterPro" id="IPR001444">
    <property type="entry name" value="Flag_bb_rod_N"/>
</dbReference>
<name>A0A7J0BN78_9BACT</name>
<organism evidence="10 11">
    <name type="scientific">Desulfovibrio subterraneus</name>
    <dbReference type="NCBI Taxonomy" id="2718620"/>
    <lineage>
        <taxon>Bacteria</taxon>
        <taxon>Pseudomonadati</taxon>
        <taxon>Thermodesulfobacteriota</taxon>
        <taxon>Desulfovibrionia</taxon>
        <taxon>Desulfovibrionales</taxon>
        <taxon>Desulfovibrionaceae</taxon>
        <taxon>Desulfovibrio</taxon>
    </lineage>
</organism>
<dbReference type="GO" id="GO:0071978">
    <property type="term" value="P:bacterial-type flagellum-dependent swarming motility"/>
    <property type="evidence" value="ECO:0007669"/>
    <property type="project" value="TreeGrafter"/>
</dbReference>
<keyword evidence="10" id="KW-0282">Flagellum</keyword>
<evidence type="ECO:0000256" key="5">
    <source>
        <dbReference type="RuleBase" id="RU362116"/>
    </source>
</evidence>
<dbReference type="GO" id="GO:0009425">
    <property type="term" value="C:bacterial-type flagellum basal body"/>
    <property type="evidence" value="ECO:0007669"/>
    <property type="project" value="UniProtKB-SubCell"/>
</dbReference>
<evidence type="ECO:0000259" key="8">
    <source>
        <dbReference type="Pfam" id="PF07559"/>
    </source>
</evidence>
<keyword evidence="10" id="KW-0966">Cell projection</keyword>
<feature type="domain" description="Flagellar basal-body/hook protein C-terminal" evidence="7">
    <location>
        <begin position="481"/>
        <end position="525"/>
    </location>
</feature>
<dbReference type="PANTHER" id="PTHR30435">
    <property type="entry name" value="FLAGELLAR PROTEIN"/>
    <property type="match status" value="1"/>
</dbReference>
<dbReference type="PANTHER" id="PTHR30435:SF1">
    <property type="entry name" value="FLAGELLAR HOOK PROTEIN FLGE"/>
    <property type="match status" value="1"/>
</dbReference>
<comment type="subcellular location">
    <subcellularLocation>
        <location evidence="1 5">Bacterial flagellum basal body</location>
    </subcellularLocation>
</comment>
<evidence type="ECO:0000256" key="1">
    <source>
        <dbReference type="ARBA" id="ARBA00004117"/>
    </source>
</evidence>